<evidence type="ECO:0000259" key="4">
    <source>
        <dbReference type="PROSITE" id="PS51077"/>
    </source>
</evidence>
<protein>
    <submittedName>
        <fullName evidence="6">Transcriptional regulator</fullName>
    </submittedName>
</protein>
<gene>
    <name evidence="6" type="ORF">GCM10007269_06250</name>
</gene>
<evidence type="ECO:0000256" key="3">
    <source>
        <dbReference type="ARBA" id="ARBA00023163"/>
    </source>
</evidence>
<dbReference type="InterPro" id="IPR012794">
    <property type="entry name" value="PcaR_PcaU"/>
</dbReference>
<dbReference type="Pfam" id="PF09339">
    <property type="entry name" value="HTH_IclR"/>
    <property type="match status" value="1"/>
</dbReference>
<dbReference type="Proteomes" id="UP000629365">
    <property type="component" value="Unassembled WGS sequence"/>
</dbReference>
<dbReference type="Pfam" id="PF01614">
    <property type="entry name" value="IclR_C"/>
    <property type="match status" value="1"/>
</dbReference>
<accession>A0ABQ1REK3</accession>
<dbReference type="InterPro" id="IPR036388">
    <property type="entry name" value="WH-like_DNA-bd_sf"/>
</dbReference>
<dbReference type="EMBL" id="BMCM01000001">
    <property type="protein sequence ID" value="GGD65761.1"/>
    <property type="molecule type" value="Genomic_DNA"/>
</dbReference>
<dbReference type="InterPro" id="IPR014757">
    <property type="entry name" value="Tscrpt_reg_IclR_C"/>
</dbReference>
<dbReference type="PANTHER" id="PTHR30136:SF34">
    <property type="entry name" value="TRANSCRIPTIONAL REGULATOR"/>
    <property type="match status" value="1"/>
</dbReference>
<dbReference type="SUPFAM" id="SSF55781">
    <property type="entry name" value="GAF domain-like"/>
    <property type="match status" value="1"/>
</dbReference>
<dbReference type="SMART" id="SM00346">
    <property type="entry name" value="HTH_ICLR"/>
    <property type="match status" value="1"/>
</dbReference>
<dbReference type="InterPro" id="IPR050707">
    <property type="entry name" value="HTH_MetabolicPath_Reg"/>
</dbReference>
<feature type="domain" description="IclR-ED" evidence="5">
    <location>
        <begin position="81"/>
        <end position="264"/>
    </location>
</feature>
<dbReference type="NCBIfam" id="TIGR02431">
    <property type="entry name" value="pcaR_pcaU"/>
    <property type="match status" value="1"/>
</dbReference>
<dbReference type="Gene3D" id="3.30.450.40">
    <property type="match status" value="1"/>
</dbReference>
<dbReference type="SUPFAM" id="SSF46785">
    <property type="entry name" value="Winged helix' DNA-binding domain"/>
    <property type="match status" value="1"/>
</dbReference>
<dbReference type="PANTHER" id="PTHR30136">
    <property type="entry name" value="HELIX-TURN-HELIX TRANSCRIPTIONAL REGULATOR, ICLR FAMILY"/>
    <property type="match status" value="1"/>
</dbReference>
<evidence type="ECO:0000313" key="7">
    <source>
        <dbReference type="Proteomes" id="UP000629365"/>
    </source>
</evidence>
<keyword evidence="1" id="KW-0805">Transcription regulation</keyword>
<dbReference type="InterPro" id="IPR036390">
    <property type="entry name" value="WH_DNA-bd_sf"/>
</dbReference>
<evidence type="ECO:0000256" key="1">
    <source>
        <dbReference type="ARBA" id="ARBA00023015"/>
    </source>
</evidence>
<keyword evidence="3" id="KW-0804">Transcription</keyword>
<dbReference type="PROSITE" id="PS51078">
    <property type="entry name" value="ICLR_ED"/>
    <property type="match status" value="1"/>
</dbReference>
<dbReference type="InterPro" id="IPR005471">
    <property type="entry name" value="Tscrpt_reg_IclR_N"/>
</dbReference>
<evidence type="ECO:0000259" key="5">
    <source>
        <dbReference type="PROSITE" id="PS51078"/>
    </source>
</evidence>
<dbReference type="Gene3D" id="1.10.10.10">
    <property type="entry name" value="Winged helix-like DNA-binding domain superfamily/Winged helix DNA-binding domain"/>
    <property type="match status" value="1"/>
</dbReference>
<dbReference type="PROSITE" id="PS51077">
    <property type="entry name" value="HTH_ICLR"/>
    <property type="match status" value="1"/>
</dbReference>
<keyword evidence="2" id="KW-0238">DNA-binding</keyword>
<sequence>MTESDAAPTADAAATADFVQSLARGLAVIRTFDGEPAELSLAEVARRAEIPRAAARRFLRTLEQLGYVRATADARFLLTPRVLELGYGYLSSLSLPEIVQPHLDALSHQIGESVSVAVLDGDEIVYVARAAARRIMSVRITIGTRLPAFATSMGRVLLAALPEADAAAVLDASKLVAYTPRTRADRAAVIAEVDAVRDQGWAMVDGELEEGLRSIAVPLVTRSGATAALNVSTSTARGAAEDVRAELLPALQHTASLIETELRAARV</sequence>
<comment type="caution">
    <text evidence="6">The sequence shown here is derived from an EMBL/GenBank/DDBJ whole genome shotgun (WGS) entry which is preliminary data.</text>
</comment>
<feature type="domain" description="HTH iclR-type" evidence="4">
    <location>
        <begin position="19"/>
        <end position="80"/>
    </location>
</feature>
<name>A0ABQ1REK3_9MICO</name>
<organism evidence="6 7">
    <name type="scientific">Microbacterium murale</name>
    <dbReference type="NCBI Taxonomy" id="1081040"/>
    <lineage>
        <taxon>Bacteria</taxon>
        <taxon>Bacillati</taxon>
        <taxon>Actinomycetota</taxon>
        <taxon>Actinomycetes</taxon>
        <taxon>Micrococcales</taxon>
        <taxon>Microbacteriaceae</taxon>
        <taxon>Microbacterium</taxon>
    </lineage>
</organism>
<dbReference type="RefSeq" id="WP_188435119.1">
    <property type="nucleotide sequence ID" value="NZ_BMCM01000001.1"/>
</dbReference>
<proteinExistence type="predicted"/>
<evidence type="ECO:0000256" key="2">
    <source>
        <dbReference type="ARBA" id="ARBA00023125"/>
    </source>
</evidence>
<dbReference type="InterPro" id="IPR029016">
    <property type="entry name" value="GAF-like_dom_sf"/>
</dbReference>
<reference evidence="7" key="1">
    <citation type="journal article" date="2019" name="Int. J. Syst. Evol. Microbiol.">
        <title>The Global Catalogue of Microorganisms (GCM) 10K type strain sequencing project: providing services to taxonomists for standard genome sequencing and annotation.</title>
        <authorList>
            <consortium name="The Broad Institute Genomics Platform"/>
            <consortium name="The Broad Institute Genome Sequencing Center for Infectious Disease"/>
            <person name="Wu L."/>
            <person name="Ma J."/>
        </authorList>
    </citation>
    <scope>NUCLEOTIDE SEQUENCE [LARGE SCALE GENOMIC DNA]</scope>
    <source>
        <strain evidence="7">CCM 7640</strain>
    </source>
</reference>
<evidence type="ECO:0000313" key="6">
    <source>
        <dbReference type="EMBL" id="GGD65761.1"/>
    </source>
</evidence>
<keyword evidence="7" id="KW-1185">Reference proteome</keyword>